<name>A0ABS8KZI7_9HYPH</name>
<organism evidence="2 3">
    <name type="scientific">Reyranella aquatilis</name>
    <dbReference type="NCBI Taxonomy" id="2035356"/>
    <lineage>
        <taxon>Bacteria</taxon>
        <taxon>Pseudomonadati</taxon>
        <taxon>Pseudomonadota</taxon>
        <taxon>Alphaproteobacteria</taxon>
        <taxon>Hyphomicrobiales</taxon>
        <taxon>Reyranellaceae</taxon>
        <taxon>Reyranella</taxon>
    </lineage>
</organism>
<dbReference type="Proteomes" id="UP001198862">
    <property type="component" value="Unassembled WGS sequence"/>
</dbReference>
<protein>
    <recommendedName>
        <fullName evidence="4">Lasso RiPP family leader peptide-containing protein</fullName>
    </recommendedName>
</protein>
<proteinExistence type="predicted"/>
<reference evidence="2 3" key="1">
    <citation type="submission" date="2021-11" db="EMBL/GenBank/DDBJ databases">
        <authorList>
            <person name="Lee D.-H."/>
            <person name="Kim S.-B."/>
        </authorList>
    </citation>
    <scope>NUCLEOTIDE SEQUENCE [LARGE SCALE GENOMIC DNA]</scope>
    <source>
        <strain evidence="2 3">KCTC 52223</strain>
    </source>
</reference>
<comment type="caution">
    <text evidence="2">The sequence shown here is derived from an EMBL/GenBank/DDBJ whole genome shotgun (WGS) entry which is preliminary data.</text>
</comment>
<evidence type="ECO:0000313" key="2">
    <source>
        <dbReference type="EMBL" id="MCC8431480.1"/>
    </source>
</evidence>
<evidence type="ECO:0000313" key="3">
    <source>
        <dbReference type="Proteomes" id="UP001198862"/>
    </source>
</evidence>
<sequence length="76" mass="8173">MEGRSMVEKSTQNGDEGTEPAPDAAKKPYDPPVFTKLGALRDVTMTIFFARGNRDGRKSRYTGRGGVNGLSGHCSP</sequence>
<feature type="region of interest" description="Disordered" evidence="1">
    <location>
        <begin position="54"/>
        <end position="76"/>
    </location>
</feature>
<evidence type="ECO:0008006" key="4">
    <source>
        <dbReference type="Google" id="ProtNLM"/>
    </source>
</evidence>
<gene>
    <name evidence="2" type="ORF">LJ725_21105</name>
</gene>
<evidence type="ECO:0000256" key="1">
    <source>
        <dbReference type="SAM" id="MobiDB-lite"/>
    </source>
</evidence>
<feature type="region of interest" description="Disordered" evidence="1">
    <location>
        <begin position="1"/>
        <end position="32"/>
    </location>
</feature>
<accession>A0ABS8KZI7</accession>
<dbReference type="EMBL" id="JAJISD010000010">
    <property type="protein sequence ID" value="MCC8431480.1"/>
    <property type="molecule type" value="Genomic_DNA"/>
</dbReference>
<keyword evidence="3" id="KW-1185">Reference proteome</keyword>